<keyword evidence="4" id="KW-1185">Reference proteome</keyword>
<dbReference type="EMBL" id="CP157743">
    <property type="protein sequence ID" value="XBS20586.1"/>
    <property type="molecule type" value="Genomic_DNA"/>
</dbReference>
<evidence type="ECO:0000256" key="1">
    <source>
        <dbReference type="ARBA" id="ARBA00009477"/>
    </source>
</evidence>
<feature type="coiled-coil region" evidence="2">
    <location>
        <begin position="157"/>
        <end position="219"/>
    </location>
</feature>
<dbReference type="Gene3D" id="2.40.30.170">
    <property type="match status" value="1"/>
</dbReference>
<dbReference type="GO" id="GO:0015562">
    <property type="term" value="F:efflux transmembrane transporter activity"/>
    <property type="evidence" value="ECO:0007669"/>
    <property type="project" value="TreeGrafter"/>
</dbReference>
<evidence type="ECO:0000313" key="4">
    <source>
        <dbReference type="Proteomes" id="UP001225378"/>
    </source>
</evidence>
<dbReference type="RefSeq" id="WP_305906640.1">
    <property type="nucleotide sequence ID" value="NZ_CP157743.1"/>
</dbReference>
<dbReference type="InterPro" id="IPR006143">
    <property type="entry name" value="RND_pump_MFP"/>
</dbReference>
<name>A0AAU7NVH0_9GAMM</name>
<dbReference type="NCBIfam" id="TIGR01730">
    <property type="entry name" value="RND_mfp"/>
    <property type="match status" value="1"/>
</dbReference>
<proteinExistence type="inferred from homology"/>
<dbReference type="KEGG" id="mech:Q9L42_019950"/>
<dbReference type="Proteomes" id="UP001225378">
    <property type="component" value="Chromosome"/>
</dbReference>
<dbReference type="PANTHER" id="PTHR30469:SF15">
    <property type="entry name" value="HLYD FAMILY OF SECRETION PROTEINS"/>
    <property type="match status" value="1"/>
</dbReference>
<dbReference type="Gene3D" id="1.10.287.470">
    <property type="entry name" value="Helix hairpin bin"/>
    <property type="match status" value="1"/>
</dbReference>
<keyword evidence="2" id="KW-0175">Coiled coil</keyword>
<organism evidence="3 4">
    <name type="scientific">Methylomarinum roseum</name>
    <dbReference type="NCBI Taxonomy" id="3067653"/>
    <lineage>
        <taxon>Bacteria</taxon>
        <taxon>Pseudomonadati</taxon>
        <taxon>Pseudomonadota</taxon>
        <taxon>Gammaproteobacteria</taxon>
        <taxon>Methylococcales</taxon>
        <taxon>Methylococcaceae</taxon>
        <taxon>Methylomarinum</taxon>
    </lineage>
</organism>
<dbReference type="GO" id="GO:1990281">
    <property type="term" value="C:efflux pump complex"/>
    <property type="evidence" value="ECO:0007669"/>
    <property type="project" value="TreeGrafter"/>
</dbReference>
<dbReference type="AlphaFoldDB" id="A0AAU7NVH0"/>
<dbReference type="Gene3D" id="2.40.50.100">
    <property type="match status" value="1"/>
</dbReference>
<evidence type="ECO:0000313" key="3">
    <source>
        <dbReference type="EMBL" id="XBS20586.1"/>
    </source>
</evidence>
<dbReference type="SUPFAM" id="SSF111369">
    <property type="entry name" value="HlyD-like secretion proteins"/>
    <property type="match status" value="1"/>
</dbReference>
<evidence type="ECO:0000256" key="2">
    <source>
        <dbReference type="SAM" id="Coils"/>
    </source>
</evidence>
<reference evidence="3 4" key="1">
    <citation type="journal article" date="2024" name="Microbiology">
        <title>Methylomarinum rosea sp. nov., a novel halophilic methanotrophic bacterium from the hypersaline Lake Elton.</title>
        <authorList>
            <person name="Suleimanov R.Z."/>
            <person name="Oshkin I.Y."/>
            <person name="Danilova O.V."/>
            <person name="Suzina N.E."/>
            <person name="Dedysh S.N."/>
        </authorList>
    </citation>
    <scope>NUCLEOTIDE SEQUENCE [LARGE SCALE GENOMIC DNA]</scope>
    <source>
        <strain evidence="3 4">Ch1-1</strain>
    </source>
</reference>
<accession>A0AAU7NVH0</accession>
<dbReference type="PANTHER" id="PTHR30469">
    <property type="entry name" value="MULTIDRUG RESISTANCE PROTEIN MDTA"/>
    <property type="match status" value="1"/>
</dbReference>
<gene>
    <name evidence="3" type="ORF">Q9L42_019950</name>
</gene>
<comment type="similarity">
    <text evidence="1">Belongs to the membrane fusion protein (MFP) (TC 8.A.1) family.</text>
</comment>
<sequence>MKFSSLLTLKRLLPLLIIAGGLVVFAMLTATAPGSPAVPVQERSWLVDAIKVRPQQLAPTLTLYGQIETPALVKPAAPSKSRVTTISVREGDAISTGQLLLALDERDFKPRLVQAEAKAEELRALIDSERLRFRNDQIAIKHEQSILQLQQSSVERAKKLKRQKLGSTAALEEAQEALKRQQLAYRSRKLAVDDHGARLQQLKAKLAHAEADVELAALNLERSWVIAPFDGFVEKLSVASGDQVNEGQVLLTLYPSDQLELRAKIPAAFQHEIQHALVAGSPLMAVAEYAGARLQLQMDRLSGKADSRGIDALFRIQDGQQWLRLGATVSLTLQRPAQDDVIPLPYPAIYDNNRVFRIIDRRLQAIDVQILGEYQRDNQSWLLVQSEDLQAGDEIITTQLPGAVSGLKVDVK</sequence>
<protein>
    <submittedName>
        <fullName evidence="3">Efflux RND transporter periplasmic adaptor subunit</fullName>
    </submittedName>
</protein>